<proteinExistence type="inferred from homology"/>
<gene>
    <name evidence="4" type="ORF">SAMD00020551_0509</name>
</gene>
<dbReference type="InterPro" id="IPR002410">
    <property type="entry name" value="Peptidase_S33"/>
</dbReference>
<dbReference type="InterPro" id="IPR000073">
    <property type="entry name" value="AB_hydrolase_1"/>
</dbReference>
<dbReference type="STRING" id="1321606.SAMD00020551_0509"/>
<dbReference type="Gene3D" id="3.40.50.1820">
    <property type="entry name" value="alpha/beta hydrolase"/>
    <property type="match status" value="1"/>
</dbReference>
<dbReference type="GO" id="GO:0004177">
    <property type="term" value="F:aminopeptidase activity"/>
    <property type="evidence" value="ECO:0007669"/>
    <property type="project" value="UniProtKB-KW"/>
</dbReference>
<dbReference type="EMBL" id="BASE01000012">
    <property type="protein sequence ID" value="GAM12376.1"/>
    <property type="molecule type" value="Genomic_DNA"/>
</dbReference>
<dbReference type="PRINTS" id="PR00793">
    <property type="entry name" value="PROAMNOPTASE"/>
</dbReference>
<feature type="domain" description="AB hydrolase-1" evidence="3">
    <location>
        <begin position="23"/>
        <end position="131"/>
    </location>
</feature>
<evidence type="ECO:0000256" key="2">
    <source>
        <dbReference type="ARBA" id="ARBA00022801"/>
    </source>
</evidence>
<dbReference type="AlphaFoldDB" id="A0A0A8X2P1"/>
<keyword evidence="2 4" id="KW-0378">Hydrolase</keyword>
<dbReference type="Pfam" id="PF00561">
    <property type="entry name" value="Abhydrolase_1"/>
    <property type="match status" value="1"/>
</dbReference>
<keyword evidence="4" id="KW-0031">Aminopeptidase</keyword>
<evidence type="ECO:0000313" key="4">
    <source>
        <dbReference type="EMBL" id="GAM12376.1"/>
    </source>
</evidence>
<evidence type="ECO:0000259" key="3">
    <source>
        <dbReference type="Pfam" id="PF00561"/>
    </source>
</evidence>
<evidence type="ECO:0000256" key="1">
    <source>
        <dbReference type="ARBA" id="ARBA00010088"/>
    </source>
</evidence>
<protein>
    <submittedName>
        <fullName evidence="4">Proline iminopeptidase</fullName>
        <ecNumber evidence="4">3.4.11.5</ecNumber>
    </submittedName>
</protein>
<dbReference type="InterPro" id="IPR029058">
    <property type="entry name" value="AB_hydrolase_fold"/>
</dbReference>
<dbReference type="RefSeq" id="WP_084135353.1">
    <property type="nucleotide sequence ID" value="NZ_BASE01000012.1"/>
</dbReference>
<dbReference type="SUPFAM" id="SSF53474">
    <property type="entry name" value="alpha/beta-Hydrolases"/>
    <property type="match status" value="1"/>
</dbReference>
<comment type="similarity">
    <text evidence="1">Belongs to the peptidase S33 family.</text>
</comment>
<dbReference type="EC" id="3.4.11.5" evidence="4"/>
<keyword evidence="5" id="KW-1185">Reference proteome</keyword>
<sequence>MVEKYIKVENGNLWTEKIGQGVPVILISGGPGSCNYLEPLSNLIEDICEVIMFDPKGCGRSNYDGNGYNFEACLQDIENIREEYGLKNWVVIGHSWGADLGLAYSLLYPKSVIGYVSISGTGIQNDRDWKETYNRNIVEIDELKPNFEYEANKIVHRSLINSWREFIKKPLLLREISQIDLPSLFIYAENDIRPSWSIKQVSNLIPNSRYIEIEGAEHYIWLNKKKELGEALKPFIKLTMHYVEQAKIEGETDNGLRYKIGE</sequence>
<dbReference type="PANTHER" id="PTHR43798">
    <property type="entry name" value="MONOACYLGLYCEROL LIPASE"/>
    <property type="match status" value="1"/>
</dbReference>
<organism evidence="4 5">
    <name type="scientific">Mesobacillus selenatarsenatis (strain DSM 18680 / JCM 14380 / FERM P-15431 / SF-1)</name>
    <dbReference type="NCBI Taxonomy" id="1321606"/>
    <lineage>
        <taxon>Bacteria</taxon>
        <taxon>Bacillati</taxon>
        <taxon>Bacillota</taxon>
        <taxon>Bacilli</taxon>
        <taxon>Bacillales</taxon>
        <taxon>Bacillaceae</taxon>
        <taxon>Mesobacillus</taxon>
    </lineage>
</organism>
<reference evidence="4 5" key="1">
    <citation type="submission" date="2013-06" db="EMBL/GenBank/DDBJ databases">
        <title>Whole genome shotgun sequence of Bacillus selenatarsenatis SF-1.</title>
        <authorList>
            <person name="Kuroda M."/>
            <person name="Sei K."/>
            <person name="Yamashita M."/>
            <person name="Ike M."/>
        </authorList>
    </citation>
    <scope>NUCLEOTIDE SEQUENCE [LARGE SCALE GENOMIC DNA]</scope>
    <source>
        <strain evidence="4 5">SF-1</strain>
    </source>
</reference>
<name>A0A0A8X2P1_MESS1</name>
<comment type="caution">
    <text evidence="4">The sequence shown here is derived from an EMBL/GenBank/DDBJ whole genome shotgun (WGS) entry which is preliminary data.</text>
</comment>
<dbReference type="GO" id="GO:0006508">
    <property type="term" value="P:proteolysis"/>
    <property type="evidence" value="ECO:0007669"/>
    <property type="project" value="InterPro"/>
</dbReference>
<accession>A0A0A8X2P1</accession>
<dbReference type="Proteomes" id="UP000031014">
    <property type="component" value="Unassembled WGS sequence"/>
</dbReference>
<evidence type="ECO:0000313" key="5">
    <source>
        <dbReference type="Proteomes" id="UP000031014"/>
    </source>
</evidence>
<dbReference type="InterPro" id="IPR050266">
    <property type="entry name" value="AB_hydrolase_sf"/>
</dbReference>
<keyword evidence="4" id="KW-0645">Protease</keyword>